<dbReference type="Proteomes" id="UP000184233">
    <property type="component" value="Unassembled WGS sequence"/>
</dbReference>
<evidence type="ECO:0000313" key="3">
    <source>
        <dbReference type="Proteomes" id="UP000184233"/>
    </source>
</evidence>
<dbReference type="Gene3D" id="2.130.10.10">
    <property type="entry name" value="YVTN repeat-like/Quinoprotein amine dehydrogenase"/>
    <property type="match status" value="2"/>
</dbReference>
<dbReference type="InterPro" id="IPR051200">
    <property type="entry name" value="Host-pathogen_enzymatic-act"/>
</dbReference>
<gene>
    <name evidence="2" type="ORF">BGO89_09280</name>
</gene>
<proteinExistence type="predicted"/>
<evidence type="ECO:0000313" key="2">
    <source>
        <dbReference type="EMBL" id="OJX56721.1"/>
    </source>
</evidence>
<dbReference type="SUPFAM" id="SSF51004">
    <property type="entry name" value="C-terminal (heme d1) domain of cytochrome cd1-nitrite reductase"/>
    <property type="match status" value="1"/>
</dbReference>
<name>A0A1M3KW82_9BACT</name>
<evidence type="ECO:0008006" key="4">
    <source>
        <dbReference type="Google" id="ProtNLM"/>
    </source>
</evidence>
<dbReference type="InterPro" id="IPR015943">
    <property type="entry name" value="WD40/YVTN_repeat-like_dom_sf"/>
</dbReference>
<sequence>MIRSTLASIFLASALSLTAQVQTITTPRQPVAMHVTSSEIHVLTNRIDVNFNGQREAEDSPAQWIVIDRLTLGTKSETAFPWANVKSSRPAFSTEANDKLFIGVDGGLDIYKVSDKSKINTLPLSNVNGVGYNDNANLIVTSHNAPDFVKPGTVSLHLAGGTQTMTFDAGINPQQIAWYNFGSEPTHAGFAVVNEGVFGSANGRVEVWENQSKTAIDVGDTPNHITIDDRMAYVTVNGSHWIVVIDLEEKKAVDTILVGTSGFEGPRESCIHDGRLFVSTFAAEVRIFDLATGDRAGRIALGAKPEAIAVIDGRLWVTRAFVTGGYDADSGIDIYDLDDATSVAADAPASAPKAYPLPAASVLTIDGFDAASTMQARIVSPMGTMIDAAPLLVASSGSRAQLDVRSLPNGVYTLTTGRNNVRFVVAR</sequence>
<evidence type="ECO:0000256" key="1">
    <source>
        <dbReference type="SAM" id="SignalP"/>
    </source>
</evidence>
<dbReference type="STRING" id="1895771.BGO89_09280"/>
<dbReference type="PANTHER" id="PTHR47197">
    <property type="entry name" value="PROTEIN NIRF"/>
    <property type="match status" value="1"/>
</dbReference>
<feature type="signal peptide" evidence="1">
    <location>
        <begin position="1"/>
        <end position="19"/>
    </location>
</feature>
<dbReference type="EMBL" id="MKVH01000024">
    <property type="protein sequence ID" value="OJX56721.1"/>
    <property type="molecule type" value="Genomic_DNA"/>
</dbReference>
<organism evidence="2 3">
    <name type="scientific">Candidatus Kapaibacterium thiocyanatum</name>
    <dbReference type="NCBI Taxonomy" id="1895771"/>
    <lineage>
        <taxon>Bacteria</taxon>
        <taxon>Pseudomonadati</taxon>
        <taxon>Candidatus Kapaibacteriota</taxon>
        <taxon>Candidatus Kapaibacteriia</taxon>
        <taxon>Candidatus Kapaibacteriales</taxon>
        <taxon>Candidatus Kapaibacteriaceae</taxon>
        <taxon>Candidatus Kapaibacterium</taxon>
    </lineage>
</organism>
<dbReference type="PANTHER" id="PTHR47197:SF3">
    <property type="entry name" value="DIHYDRO-HEME D1 DEHYDROGENASE"/>
    <property type="match status" value="1"/>
</dbReference>
<comment type="caution">
    <text evidence="2">The sequence shown here is derived from an EMBL/GenBank/DDBJ whole genome shotgun (WGS) entry which is preliminary data.</text>
</comment>
<feature type="chain" id="PRO_5011956876" description="Secretion system C-terminal sorting domain-containing protein" evidence="1">
    <location>
        <begin position="20"/>
        <end position="427"/>
    </location>
</feature>
<reference evidence="2 3" key="1">
    <citation type="submission" date="2016-09" db="EMBL/GenBank/DDBJ databases">
        <title>Genome-resolved meta-omics ties microbial dynamics to process performance in biotechnology for thiocyanate degradation.</title>
        <authorList>
            <person name="Kantor R.S."/>
            <person name="Huddy R.J."/>
            <person name="Iyer R."/>
            <person name="Thomas B.C."/>
            <person name="Brown C.T."/>
            <person name="Anantharaman K."/>
            <person name="Tringe S."/>
            <person name="Hettich R.L."/>
            <person name="Harrison S.T."/>
            <person name="Banfield J.F."/>
        </authorList>
    </citation>
    <scope>NUCLEOTIDE SEQUENCE [LARGE SCALE GENOMIC DNA]</scope>
    <source>
        <strain evidence="2">59-99</strain>
    </source>
</reference>
<protein>
    <recommendedName>
        <fullName evidence="4">Secretion system C-terminal sorting domain-containing protein</fullName>
    </recommendedName>
</protein>
<dbReference type="InterPro" id="IPR011048">
    <property type="entry name" value="Haem_d1_sf"/>
</dbReference>
<accession>A0A1M3KW82</accession>
<keyword evidence="1" id="KW-0732">Signal</keyword>
<dbReference type="AlphaFoldDB" id="A0A1M3KW82"/>